<dbReference type="InterPro" id="IPR010982">
    <property type="entry name" value="Lambda_DNA-bd_dom_sf"/>
</dbReference>
<dbReference type="PANTHER" id="PTHR30146">
    <property type="entry name" value="LACI-RELATED TRANSCRIPTIONAL REPRESSOR"/>
    <property type="match status" value="1"/>
</dbReference>
<dbReference type="PANTHER" id="PTHR30146:SF109">
    <property type="entry name" value="HTH-TYPE TRANSCRIPTIONAL REGULATOR GALS"/>
    <property type="match status" value="1"/>
</dbReference>
<comment type="caution">
    <text evidence="5">The sequence shown here is derived from an EMBL/GenBank/DDBJ whole genome shotgun (WGS) entry which is preliminary data.</text>
</comment>
<organism evidence="5 6">
    <name type="scientific">Actinokineospora soli</name>
    <dbReference type="NCBI Taxonomy" id="1048753"/>
    <lineage>
        <taxon>Bacteria</taxon>
        <taxon>Bacillati</taxon>
        <taxon>Actinomycetota</taxon>
        <taxon>Actinomycetes</taxon>
        <taxon>Pseudonocardiales</taxon>
        <taxon>Pseudonocardiaceae</taxon>
        <taxon>Actinokineospora</taxon>
    </lineage>
</organism>
<dbReference type="Pfam" id="PF00532">
    <property type="entry name" value="Peripla_BP_1"/>
    <property type="match status" value="1"/>
</dbReference>
<sequence length="152" mass="15596">MSATIRQVALAAGVSAATVSRALSGSPLVDPRTREAVLRTAADLDYVPNRAARGLITGRTGNLALVVPDLTDPGVPPVVKAALARARDANYAVFLVDTDDRPDAELAAVRSLAKQVDGVVLCAPRMSADDLRAAASCTTASSCTAVPTTSPR</sequence>
<dbReference type="InterPro" id="IPR001761">
    <property type="entry name" value="Peripla_BP/Lac1_sug-bd_dom"/>
</dbReference>
<evidence type="ECO:0000313" key="5">
    <source>
        <dbReference type="EMBL" id="MFC7615750.1"/>
    </source>
</evidence>
<evidence type="ECO:0000313" key="6">
    <source>
        <dbReference type="Proteomes" id="UP001596512"/>
    </source>
</evidence>
<proteinExistence type="predicted"/>
<accession>A0ABW2TPN2</accession>
<gene>
    <name evidence="5" type="ORF">ACFQV2_21930</name>
</gene>
<dbReference type="Gene3D" id="1.10.260.40">
    <property type="entry name" value="lambda repressor-like DNA-binding domains"/>
    <property type="match status" value="1"/>
</dbReference>
<dbReference type="InterPro" id="IPR028082">
    <property type="entry name" value="Peripla_BP_I"/>
</dbReference>
<dbReference type="PROSITE" id="PS50932">
    <property type="entry name" value="HTH_LACI_2"/>
    <property type="match status" value="1"/>
</dbReference>
<keyword evidence="2 5" id="KW-0238">DNA-binding</keyword>
<dbReference type="Proteomes" id="UP001596512">
    <property type="component" value="Unassembled WGS sequence"/>
</dbReference>
<dbReference type="Gene3D" id="3.40.50.2300">
    <property type="match status" value="1"/>
</dbReference>
<dbReference type="CDD" id="cd01392">
    <property type="entry name" value="HTH_LacI"/>
    <property type="match status" value="1"/>
</dbReference>
<evidence type="ECO:0000259" key="4">
    <source>
        <dbReference type="PROSITE" id="PS50932"/>
    </source>
</evidence>
<feature type="domain" description="HTH lacI-type" evidence="4">
    <location>
        <begin position="3"/>
        <end position="57"/>
    </location>
</feature>
<dbReference type="Pfam" id="PF00356">
    <property type="entry name" value="LacI"/>
    <property type="match status" value="1"/>
</dbReference>
<keyword evidence="3" id="KW-0804">Transcription</keyword>
<dbReference type="SUPFAM" id="SSF53822">
    <property type="entry name" value="Periplasmic binding protein-like I"/>
    <property type="match status" value="1"/>
</dbReference>
<evidence type="ECO:0000256" key="1">
    <source>
        <dbReference type="ARBA" id="ARBA00023015"/>
    </source>
</evidence>
<dbReference type="InterPro" id="IPR000843">
    <property type="entry name" value="HTH_LacI"/>
</dbReference>
<dbReference type="GO" id="GO:0003677">
    <property type="term" value="F:DNA binding"/>
    <property type="evidence" value="ECO:0007669"/>
    <property type="project" value="UniProtKB-KW"/>
</dbReference>
<keyword evidence="1" id="KW-0805">Transcription regulation</keyword>
<evidence type="ECO:0000256" key="2">
    <source>
        <dbReference type="ARBA" id="ARBA00023125"/>
    </source>
</evidence>
<dbReference type="SUPFAM" id="SSF47413">
    <property type="entry name" value="lambda repressor-like DNA-binding domains"/>
    <property type="match status" value="1"/>
</dbReference>
<reference evidence="6" key="1">
    <citation type="journal article" date="2019" name="Int. J. Syst. Evol. Microbiol.">
        <title>The Global Catalogue of Microorganisms (GCM) 10K type strain sequencing project: providing services to taxonomists for standard genome sequencing and annotation.</title>
        <authorList>
            <consortium name="The Broad Institute Genomics Platform"/>
            <consortium name="The Broad Institute Genome Sequencing Center for Infectious Disease"/>
            <person name="Wu L."/>
            <person name="Ma J."/>
        </authorList>
    </citation>
    <scope>NUCLEOTIDE SEQUENCE [LARGE SCALE GENOMIC DNA]</scope>
    <source>
        <strain evidence="6">JCM 17695</strain>
    </source>
</reference>
<keyword evidence="6" id="KW-1185">Reference proteome</keyword>
<name>A0ABW2TPN2_9PSEU</name>
<evidence type="ECO:0000256" key="3">
    <source>
        <dbReference type="ARBA" id="ARBA00023163"/>
    </source>
</evidence>
<protein>
    <submittedName>
        <fullName evidence="5">LacI family DNA-binding transcriptional regulator</fullName>
    </submittedName>
</protein>
<dbReference type="SMART" id="SM00354">
    <property type="entry name" value="HTH_LACI"/>
    <property type="match status" value="1"/>
</dbReference>
<dbReference type="EMBL" id="JBHTEY010000004">
    <property type="protein sequence ID" value="MFC7615750.1"/>
    <property type="molecule type" value="Genomic_DNA"/>
</dbReference>